<dbReference type="AlphaFoldDB" id="A0A243RP19"/>
<evidence type="ECO:0000313" key="3">
    <source>
        <dbReference type="Proteomes" id="UP000194761"/>
    </source>
</evidence>
<proteinExistence type="predicted"/>
<name>A0A243RP19_9ACTN</name>
<dbReference type="RefSeq" id="WP_086571991.1">
    <property type="nucleotide sequence ID" value="NZ_NGFP01000052.1"/>
</dbReference>
<dbReference type="EMBL" id="NGFP01000052">
    <property type="protein sequence ID" value="OUC96725.1"/>
    <property type="molecule type" value="Genomic_DNA"/>
</dbReference>
<comment type="caution">
    <text evidence="2">The sequence shown here is derived from an EMBL/GenBank/DDBJ whole genome shotgun (WGS) entry which is preliminary data.</text>
</comment>
<feature type="region of interest" description="Disordered" evidence="1">
    <location>
        <begin position="37"/>
        <end position="60"/>
    </location>
</feature>
<protein>
    <submittedName>
        <fullName evidence="2">Uncharacterized protein</fullName>
    </submittedName>
</protein>
<evidence type="ECO:0000313" key="2">
    <source>
        <dbReference type="EMBL" id="OUC96725.1"/>
    </source>
</evidence>
<feature type="compositionally biased region" description="Basic and acidic residues" evidence="1">
    <location>
        <begin position="40"/>
        <end position="56"/>
    </location>
</feature>
<evidence type="ECO:0000256" key="1">
    <source>
        <dbReference type="SAM" id="MobiDB-lite"/>
    </source>
</evidence>
<keyword evidence="3" id="KW-1185">Reference proteome</keyword>
<dbReference type="Proteomes" id="UP000194761">
    <property type="component" value="Unassembled WGS sequence"/>
</dbReference>
<organism evidence="2 3">
    <name type="scientific">Streptosporangium minutum</name>
    <dbReference type="NCBI Taxonomy" id="569862"/>
    <lineage>
        <taxon>Bacteria</taxon>
        <taxon>Bacillati</taxon>
        <taxon>Actinomycetota</taxon>
        <taxon>Actinomycetes</taxon>
        <taxon>Streptosporangiales</taxon>
        <taxon>Streptosporangiaceae</taxon>
        <taxon>Streptosporangium</taxon>
    </lineage>
</organism>
<gene>
    <name evidence="2" type="ORF">CA984_13865</name>
</gene>
<sequence>MKIRTSALAFCRDDIARIRRERHSAFRGRRISGWVWPRGQDGDNEPHAVDRGDHAAAQRPGEAETALLGVRAWLVRQAATVTFRSAVRLAPPDRAVIDSRNCGTYPITSRI</sequence>
<accession>A0A243RP19</accession>
<reference evidence="2 3" key="1">
    <citation type="submission" date="2017-05" db="EMBL/GenBank/DDBJ databases">
        <title>Biotechnological potential of actinobacteria isolated from South African environments.</title>
        <authorList>
            <person name="Le Roes-Hill M."/>
            <person name="Prins A."/>
            <person name="Durrell K.A."/>
        </authorList>
    </citation>
    <scope>NUCLEOTIDE SEQUENCE [LARGE SCALE GENOMIC DNA]</scope>
    <source>
        <strain evidence="2">M26</strain>
    </source>
</reference>